<proteinExistence type="predicted"/>
<name>A0A165MS33_9AGAM</name>
<accession>A0A165MS33</accession>
<organism evidence="1 2">
    <name type="scientific">Neolentinus lepideus HHB14362 ss-1</name>
    <dbReference type="NCBI Taxonomy" id="1314782"/>
    <lineage>
        <taxon>Eukaryota</taxon>
        <taxon>Fungi</taxon>
        <taxon>Dikarya</taxon>
        <taxon>Basidiomycota</taxon>
        <taxon>Agaricomycotina</taxon>
        <taxon>Agaricomycetes</taxon>
        <taxon>Gloeophyllales</taxon>
        <taxon>Gloeophyllaceae</taxon>
        <taxon>Neolentinus</taxon>
    </lineage>
</organism>
<dbReference type="Proteomes" id="UP000076761">
    <property type="component" value="Unassembled WGS sequence"/>
</dbReference>
<evidence type="ECO:0000313" key="2">
    <source>
        <dbReference type="Proteomes" id="UP000076761"/>
    </source>
</evidence>
<dbReference type="EMBL" id="KV425665">
    <property type="protein sequence ID" value="KZT18701.1"/>
    <property type="molecule type" value="Genomic_DNA"/>
</dbReference>
<reference evidence="1 2" key="1">
    <citation type="journal article" date="2016" name="Mol. Biol. Evol.">
        <title>Comparative Genomics of Early-Diverging Mushroom-Forming Fungi Provides Insights into the Origins of Lignocellulose Decay Capabilities.</title>
        <authorList>
            <person name="Nagy L.G."/>
            <person name="Riley R."/>
            <person name="Tritt A."/>
            <person name="Adam C."/>
            <person name="Daum C."/>
            <person name="Floudas D."/>
            <person name="Sun H."/>
            <person name="Yadav J.S."/>
            <person name="Pangilinan J."/>
            <person name="Larsson K.H."/>
            <person name="Matsuura K."/>
            <person name="Barry K."/>
            <person name="Labutti K."/>
            <person name="Kuo R."/>
            <person name="Ohm R.A."/>
            <person name="Bhattacharya S.S."/>
            <person name="Shirouzu T."/>
            <person name="Yoshinaga Y."/>
            <person name="Martin F.M."/>
            <person name="Grigoriev I.V."/>
            <person name="Hibbett D.S."/>
        </authorList>
    </citation>
    <scope>NUCLEOTIDE SEQUENCE [LARGE SCALE GENOMIC DNA]</scope>
    <source>
        <strain evidence="1 2">HHB14362 ss-1</strain>
    </source>
</reference>
<protein>
    <submittedName>
        <fullName evidence="1">Uncharacterized protein</fullName>
    </submittedName>
</protein>
<sequence length="151" mass="17097">MIFFRTMLWYPTFEGQLSRMGFTLATVLKNGTGAMLWSLAPTCYTRFQRYTARVAHGQLLLDSRLSCTHHLHPDSSPNHTGNMGATQSSATQSSFWDAMAALSPNPPQDPGLYGHDGAYEYHARYDHDQYRFTVCTHGYYFMIILTTEGLT</sequence>
<gene>
    <name evidence="1" type="ORF">NEOLEDRAFT_125512</name>
</gene>
<keyword evidence="2" id="KW-1185">Reference proteome</keyword>
<dbReference type="AlphaFoldDB" id="A0A165MS33"/>
<dbReference type="InParanoid" id="A0A165MS33"/>
<evidence type="ECO:0000313" key="1">
    <source>
        <dbReference type="EMBL" id="KZT18701.1"/>
    </source>
</evidence>